<proteinExistence type="predicted"/>
<dbReference type="Pfam" id="PF02357">
    <property type="entry name" value="NusG"/>
    <property type="match status" value="1"/>
</dbReference>
<name>A0A6A8LSW3_9LACO</name>
<reference evidence="3 4" key="1">
    <citation type="submission" date="2019-11" db="EMBL/GenBank/DDBJ databases">
        <title>Draft Genome Sequence of Plant Growth-Promoting Rhizosphere-Associated Bacteria.</title>
        <authorList>
            <person name="Vasilyev I.Y."/>
            <person name="Radchenko V."/>
            <person name="Ilnitskaya E.V."/>
        </authorList>
    </citation>
    <scope>NUCLEOTIDE SEQUENCE [LARGE SCALE GENOMIC DNA]</scope>
    <source>
        <strain evidence="3 4">VRA_1sq_f</strain>
    </source>
</reference>
<organism evidence="3 4">
    <name type="scientific">Ligilactobacillus salivarius</name>
    <dbReference type="NCBI Taxonomy" id="1624"/>
    <lineage>
        <taxon>Bacteria</taxon>
        <taxon>Bacillati</taxon>
        <taxon>Bacillota</taxon>
        <taxon>Bacilli</taxon>
        <taxon>Lactobacillales</taxon>
        <taxon>Lactobacillaceae</taxon>
        <taxon>Ligilactobacillus</taxon>
    </lineage>
</organism>
<keyword evidence="1" id="KW-0804">Transcription</keyword>
<evidence type="ECO:0000313" key="4">
    <source>
        <dbReference type="Proteomes" id="UP000437575"/>
    </source>
</evidence>
<protein>
    <submittedName>
        <fullName evidence="3">Transcription antiterminator</fullName>
    </submittedName>
</protein>
<accession>A0A6A8LSW3</accession>
<dbReference type="Gene3D" id="3.30.70.940">
    <property type="entry name" value="NusG, N-terminal domain"/>
    <property type="match status" value="1"/>
</dbReference>
<evidence type="ECO:0000256" key="1">
    <source>
        <dbReference type="ARBA" id="ARBA00023163"/>
    </source>
</evidence>
<dbReference type="AlphaFoldDB" id="A0A6A8LSW3"/>
<evidence type="ECO:0000259" key="2">
    <source>
        <dbReference type="Pfam" id="PF02357"/>
    </source>
</evidence>
<dbReference type="SUPFAM" id="SSF82679">
    <property type="entry name" value="N-utilization substance G protein NusG, N-terminal domain"/>
    <property type="match status" value="1"/>
</dbReference>
<dbReference type="Proteomes" id="UP000437575">
    <property type="component" value="Unassembled WGS sequence"/>
</dbReference>
<gene>
    <name evidence="3" type="ORF">GKC34_14805</name>
</gene>
<evidence type="ECO:0000313" key="3">
    <source>
        <dbReference type="EMBL" id="MSE06938.1"/>
    </source>
</evidence>
<dbReference type="InterPro" id="IPR036735">
    <property type="entry name" value="NGN_dom_sf"/>
</dbReference>
<comment type="caution">
    <text evidence="3">The sequence shown here is derived from an EMBL/GenBank/DDBJ whole genome shotgun (WGS) entry which is preliminary data.</text>
</comment>
<dbReference type="InterPro" id="IPR006645">
    <property type="entry name" value="NGN-like_dom"/>
</dbReference>
<feature type="non-terminal residue" evidence="3">
    <location>
        <position position="41"/>
    </location>
</feature>
<feature type="domain" description="NusG-like N-terminal" evidence="2">
    <location>
        <begin position="1"/>
        <end position="40"/>
    </location>
</feature>
<sequence length="41" mass="4949">MKWYALFVESGKEEAVQKFLRLQFDEQALYSIIPKKKVTER</sequence>
<dbReference type="EMBL" id="WKKZ01001546">
    <property type="protein sequence ID" value="MSE06938.1"/>
    <property type="molecule type" value="Genomic_DNA"/>
</dbReference>
<dbReference type="GO" id="GO:0006354">
    <property type="term" value="P:DNA-templated transcription elongation"/>
    <property type="evidence" value="ECO:0007669"/>
    <property type="project" value="InterPro"/>
</dbReference>